<keyword evidence="5" id="KW-0408">Iron</keyword>
<keyword evidence="3" id="KW-0479">Metal-binding</keyword>
<organism evidence="7 8">
    <name type="scientific">Reticulibacter mediterranei</name>
    <dbReference type="NCBI Taxonomy" id="2778369"/>
    <lineage>
        <taxon>Bacteria</taxon>
        <taxon>Bacillati</taxon>
        <taxon>Chloroflexota</taxon>
        <taxon>Ktedonobacteria</taxon>
        <taxon>Ktedonobacterales</taxon>
        <taxon>Reticulibacteraceae</taxon>
        <taxon>Reticulibacter</taxon>
    </lineage>
</organism>
<dbReference type="GO" id="GO:0016705">
    <property type="term" value="F:oxidoreductase activity, acting on paired donors, with incorporation or reduction of molecular oxygen"/>
    <property type="evidence" value="ECO:0007669"/>
    <property type="project" value="InterPro"/>
</dbReference>
<evidence type="ECO:0000256" key="3">
    <source>
        <dbReference type="ARBA" id="ARBA00022723"/>
    </source>
</evidence>
<comment type="caution">
    <text evidence="7">The sequence shown here is derived from an EMBL/GenBank/DDBJ whole genome shotgun (WGS) entry which is preliminary data.</text>
</comment>
<reference evidence="7" key="1">
    <citation type="submission" date="2020-10" db="EMBL/GenBank/DDBJ databases">
        <title>Taxonomic study of unclassified bacteria belonging to the class Ktedonobacteria.</title>
        <authorList>
            <person name="Yabe S."/>
            <person name="Wang C.M."/>
            <person name="Zheng Y."/>
            <person name="Sakai Y."/>
            <person name="Cavaletti L."/>
            <person name="Monciardini P."/>
            <person name="Donadio S."/>
        </authorList>
    </citation>
    <scope>NUCLEOTIDE SEQUENCE</scope>
    <source>
        <strain evidence="7">ID150040</strain>
    </source>
</reference>
<evidence type="ECO:0000256" key="2">
    <source>
        <dbReference type="ARBA" id="ARBA00022617"/>
    </source>
</evidence>
<evidence type="ECO:0000313" key="8">
    <source>
        <dbReference type="Proteomes" id="UP000597444"/>
    </source>
</evidence>
<gene>
    <name evidence="7" type="primary">yjiB_8</name>
    <name evidence="7" type="ORF">KSF_109360</name>
</gene>
<dbReference type="EMBL" id="BNJK01000003">
    <property type="protein sequence ID" value="GHP00889.1"/>
    <property type="molecule type" value="Genomic_DNA"/>
</dbReference>
<evidence type="ECO:0000256" key="1">
    <source>
        <dbReference type="ARBA" id="ARBA00010617"/>
    </source>
</evidence>
<dbReference type="RefSeq" id="WP_220211459.1">
    <property type="nucleotide sequence ID" value="NZ_BNJK01000003.1"/>
</dbReference>
<keyword evidence="4" id="KW-0560">Oxidoreductase</keyword>
<name>A0A8J3IYL4_9CHLR</name>
<dbReference type="Proteomes" id="UP000597444">
    <property type="component" value="Unassembled WGS sequence"/>
</dbReference>
<accession>A0A8J3IYL4</accession>
<dbReference type="PANTHER" id="PTHR46696">
    <property type="entry name" value="P450, PUTATIVE (EUROFUNG)-RELATED"/>
    <property type="match status" value="1"/>
</dbReference>
<dbReference type="GO" id="GO:0005506">
    <property type="term" value="F:iron ion binding"/>
    <property type="evidence" value="ECO:0007669"/>
    <property type="project" value="InterPro"/>
</dbReference>
<evidence type="ECO:0000256" key="4">
    <source>
        <dbReference type="ARBA" id="ARBA00023002"/>
    </source>
</evidence>
<dbReference type="InterPro" id="IPR001128">
    <property type="entry name" value="Cyt_P450"/>
</dbReference>
<dbReference type="AlphaFoldDB" id="A0A8J3IYL4"/>
<dbReference type="FunFam" id="1.10.630.10:FF:000018">
    <property type="entry name" value="Cytochrome P450 monooxygenase"/>
    <property type="match status" value="1"/>
</dbReference>
<dbReference type="InterPro" id="IPR036396">
    <property type="entry name" value="Cyt_P450_sf"/>
</dbReference>
<dbReference type="GO" id="GO:0020037">
    <property type="term" value="F:heme binding"/>
    <property type="evidence" value="ECO:0007669"/>
    <property type="project" value="InterPro"/>
</dbReference>
<comment type="similarity">
    <text evidence="1">Belongs to the cytochrome P450 family.</text>
</comment>
<dbReference type="PANTHER" id="PTHR46696:SF3">
    <property type="entry name" value="PULCHERRIMINIC ACID SYNTHASE"/>
    <property type="match status" value="1"/>
</dbReference>
<dbReference type="Pfam" id="PF00067">
    <property type="entry name" value="p450"/>
    <property type="match status" value="2"/>
</dbReference>
<dbReference type="InterPro" id="IPR002397">
    <property type="entry name" value="Cyt_P450_B"/>
</dbReference>
<evidence type="ECO:0000256" key="6">
    <source>
        <dbReference type="ARBA" id="ARBA00023033"/>
    </source>
</evidence>
<keyword evidence="6" id="KW-0503">Monooxygenase</keyword>
<protein>
    <submittedName>
        <fullName evidence="7">Putative cytochrome P450 YjiB</fullName>
    </submittedName>
</protein>
<evidence type="ECO:0000256" key="5">
    <source>
        <dbReference type="ARBA" id="ARBA00023004"/>
    </source>
</evidence>
<dbReference type="GO" id="GO:0004497">
    <property type="term" value="F:monooxygenase activity"/>
    <property type="evidence" value="ECO:0007669"/>
    <property type="project" value="UniProtKB-KW"/>
</dbReference>
<keyword evidence="8" id="KW-1185">Reference proteome</keyword>
<dbReference type="SUPFAM" id="SSF48264">
    <property type="entry name" value="Cytochrome P450"/>
    <property type="match status" value="1"/>
</dbReference>
<keyword evidence="2" id="KW-0349">Heme</keyword>
<sequence>MQQCFPPIDHDQYARYALMRAESPHFFNAQSGIWEIFDYRTVKRVLNSEEFSSHIVTDDIPTLLPSDRSLIFLDGTDHRRLRKLIQPAFSSQAIALWITRICTIAQELLAPLLKQGTMEVVRDFAAPLPARVIAEMLGVPFEDFADFERWSAAASESAQWQLRGEEWLTTMREMHAYFQTIIRQRRHRACNDLISHLVAANIDGVALSDEEIQSFCVLLLAAGIETTRELISMIFLCLSSVPELEPQLRTYPSRQKQAIEEIMRYRAPVQFQIRRAVHDVSLPDGACIAAGSIVIPYIASANRDEQVFPHADQLDILRDLEPHHLAFGHAGAHFCVGAPLARLEAKIALQLILERLRGIERIDENALESTGIAFGGVKALHVRFVRA</sequence>
<proteinExistence type="inferred from homology"/>
<evidence type="ECO:0000313" key="7">
    <source>
        <dbReference type="EMBL" id="GHP00889.1"/>
    </source>
</evidence>
<dbReference type="Gene3D" id="1.10.630.10">
    <property type="entry name" value="Cytochrome P450"/>
    <property type="match status" value="1"/>
</dbReference>
<dbReference type="PRINTS" id="PR00359">
    <property type="entry name" value="BP450"/>
</dbReference>